<dbReference type="InterPro" id="IPR010982">
    <property type="entry name" value="Lambda_DNA-bd_dom_sf"/>
</dbReference>
<dbReference type="EMBL" id="AP027734">
    <property type="protein sequence ID" value="BDZ54736.1"/>
    <property type="molecule type" value="Genomic_DNA"/>
</dbReference>
<accession>A0ABM8H1T2</accession>
<protein>
    <recommendedName>
        <fullName evidence="1">HTH cro/C1-type domain-containing protein</fullName>
    </recommendedName>
</protein>
<name>A0ABM8H1T2_9MICO</name>
<dbReference type="SUPFAM" id="SSF47413">
    <property type="entry name" value="lambda repressor-like DNA-binding domains"/>
    <property type="match status" value="1"/>
</dbReference>
<dbReference type="Pfam" id="PF01381">
    <property type="entry name" value="HTH_3"/>
    <property type="match status" value="1"/>
</dbReference>
<feature type="domain" description="HTH cro/C1-type" evidence="1">
    <location>
        <begin position="20"/>
        <end position="73"/>
    </location>
</feature>
<sequence>MVTRTSARRSRALRELGANIRRWRKLQGMTATSLAERAFITRETLRAIEQGTGSPRLDSVMSVLIVLGIADTVVAAADPYTSEAGRVRIDAILESGGEV</sequence>
<dbReference type="Proteomes" id="UP001321477">
    <property type="component" value="Chromosome"/>
</dbReference>
<gene>
    <name evidence="2" type="ORF">GCM10025870_18090</name>
</gene>
<dbReference type="Gene3D" id="1.10.260.40">
    <property type="entry name" value="lambda repressor-like DNA-binding domains"/>
    <property type="match status" value="1"/>
</dbReference>
<reference evidence="3" key="1">
    <citation type="journal article" date="2019" name="Int. J. Syst. Evol. Microbiol.">
        <title>The Global Catalogue of Microorganisms (GCM) 10K type strain sequencing project: providing services to taxonomists for standard genome sequencing and annotation.</title>
        <authorList>
            <consortium name="The Broad Institute Genomics Platform"/>
            <consortium name="The Broad Institute Genome Sequencing Center for Infectious Disease"/>
            <person name="Wu L."/>
            <person name="Ma J."/>
        </authorList>
    </citation>
    <scope>NUCLEOTIDE SEQUENCE [LARGE SCALE GENOMIC DNA]</scope>
    <source>
        <strain evidence="3">NBRC 109019</strain>
    </source>
</reference>
<dbReference type="RefSeq" id="WP_286328897.1">
    <property type="nucleotide sequence ID" value="NZ_AP027734.1"/>
</dbReference>
<proteinExistence type="predicted"/>
<dbReference type="SMART" id="SM00530">
    <property type="entry name" value="HTH_XRE"/>
    <property type="match status" value="1"/>
</dbReference>
<dbReference type="InterPro" id="IPR001387">
    <property type="entry name" value="Cro/C1-type_HTH"/>
</dbReference>
<keyword evidence="3" id="KW-1185">Reference proteome</keyword>
<evidence type="ECO:0000313" key="2">
    <source>
        <dbReference type="EMBL" id="BDZ54736.1"/>
    </source>
</evidence>
<organism evidence="2 3">
    <name type="scientific">Agromyces marinus</name>
    <dbReference type="NCBI Taxonomy" id="1389020"/>
    <lineage>
        <taxon>Bacteria</taxon>
        <taxon>Bacillati</taxon>
        <taxon>Actinomycetota</taxon>
        <taxon>Actinomycetes</taxon>
        <taxon>Micrococcales</taxon>
        <taxon>Microbacteriaceae</taxon>
        <taxon>Agromyces</taxon>
    </lineage>
</organism>
<dbReference type="CDD" id="cd00093">
    <property type="entry name" value="HTH_XRE"/>
    <property type="match status" value="1"/>
</dbReference>
<evidence type="ECO:0000313" key="3">
    <source>
        <dbReference type="Proteomes" id="UP001321477"/>
    </source>
</evidence>
<dbReference type="PROSITE" id="PS50943">
    <property type="entry name" value="HTH_CROC1"/>
    <property type="match status" value="1"/>
</dbReference>
<evidence type="ECO:0000259" key="1">
    <source>
        <dbReference type="PROSITE" id="PS50943"/>
    </source>
</evidence>